<reference evidence="10" key="2">
    <citation type="journal article" date="2023" name="Front. Microbiol.">
        <title>Ralstonia chuxiongensis sp. nov., Ralstonia mojiangensis sp. nov., and Ralstonia soli sp. nov., isolated from tobacco fields, are three novel species in the family Burkholderiaceae.</title>
        <authorList>
            <person name="Lu C.H."/>
            <person name="Zhang Y.Y."/>
            <person name="Jiang N."/>
            <person name="Chen W."/>
            <person name="Shao X."/>
            <person name="Zhao Z.M."/>
            <person name="Lu W.L."/>
            <person name="Hu X."/>
            <person name="Xi Y.X."/>
            <person name="Zou S.Y."/>
            <person name="Wei Q.J."/>
            <person name="Lin Z.L."/>
            <person name="Gong L."/>
            <person name="Gai X.T."/>
            <person name="Zhang L.Q."/>
            <person name="Li J.Y."/>
            <person name="Jin Y."/>
            <person name="Xia Z.Y."/>
        </authorList>
    </citation>
    <scope>NUCLEOTIDE SEQUENCE</scope>
    <source>
        <strain evidence="10">21MJYT02-11</strain>
    </source>
</reference>
<dbReference type="SUPFAM" id="SSF103365">
    <property type="entry name" value="Hypothetical protein PH1602"/>
    <property type="match status" value="1"/>
</dbReference>
<evidence type="ECO:0000313" key="11">
    <source>
        <dbReference type="Proteomes" id="UP001162811"/>
    </source>
</evidence>
<keyword evidence="3" id="KW-0436">Ligase</keyword>
<keyword evidence="11" id="KW-1185">Reference proteome</keyword>
<sequence length="163" mass="18029">MGTAARYAWLNRVVLAEMVRKELAELTGEARSSLVVDVPHNVVLTEDGLNIHRKGATPARDGDLALIPGSMGDSSFVVTGLGHPDWLWSCSHGAGRSVRRQAVRRLRTEQAESHWTCVTLREERRIEEAPQAYKPIGPVIQAQEEAGLIRGAVRLKPWITFKA</sequence>
<keyword evidence="5" id="KW-0547">Nucleotide-binding</keyword>
<evidence type="ECO:0000256" key="6">
    <source>
        <dbReference type="ARBA" id="ARBA00022800"/>
    </source>
</evidence>
<comment type="cofactor">
    <cofactor evidence="1">
        <name>Mn(2+)</name>
        <dbReference type="ChEBI" id="CHEBI:29035"/>
    </cofactor>
</comment>
<dbReference type="PANTHER" id="PTHR43749:SF2">
    <property type="entry name" value="RNA-SPLICING LIGASE RTCB"/>
    <property type="match status" value="1"/>
</dbReference>
<organism evidence="10 11">
    <name type="scientific">Ralstonia soli</name>
    <dbReference type="NCBI Taxonomy" id="2953896"/>
    <lineage>
        <taxon>Bacteria</taxon>
        <taxon>Pseudomonadati</taxon>
        <taxon>Pseudomonadota</taxon>
        <taxon>Betaproteobacteria</taxon>
        <taxon>Burkholderiales</taxon>
        <taxon>Burkholderiaceae</taxon>
        <taxon>Ralstonia</taxon>
    </lineage>
</organism>
<keyword evidence="8" id="KW-0464">Manganese</keyword>
<dbReference type="Proteomes" id="UP001162811">
    <property type="component" value="Unassembled WGS sequence"/>
</dbReference>
<gene>
    <name evidence="10" type="ORF">NG900_10230</name>
</gene>
<evidence type="ECO:0000256" key="2">
    <source>
        <dbReference type="ARBA" id="ARBA00012726"/>
    </source>
</evidence>
<dbReference type="InterPro" id="IPR036025">
    <property type="entry name" value="RtcB-like_sf"/>
</dbReference>
<proteinExistence type="predicted"/>
<evidence type="ECO:0000256" key="4">
    <source>
        <dbReference type="ARBA" id="ARBA00022723"/>
    </source>
</evidence>
<evidence type="ECO:0000256" key="8">
    <source>
        <dbReference type="ARBA" id="ARBA00023211"/>
    </source>
</evidence>
<dbReference type="PANTHER" id="PTHR43749">
    <property type="entry name" value="RNA-SPLICING LIGASE RTCB"/>
    <property type="match status" value="1"/>
</dbReference>
<dbReference type="InterPro" id="IPR052915">
    <property type="entry name" value="RtcB-like"/>
</dbReference>
<evidence type="ECO:0000313" key="10">
    <source>
        <dbReference type="EMBL" id="MCO5398569.1"/>
    </source>
</evidence>
<comment type="catalytic activity">
    <reaction evidence="9">
        <text>a 3'-end 3'-phospho-ribonucleotide-RNA + a 5'-end dephospho-ribonucleoside-RNA + GTP = a ribonucleotidyl-ribonucleotide-RNA + GMP + diphosphate</text>
        <dbReference type="Rhea" id="RHEA:68076"/>
        <dbReference type="Rhea" id="RHEA-COMP:10463"/>
        <dbReference type="Rhea" id="RHEA-COMP:13936"/>
        <dbReference type="Rhea" id="RHEA-COMP:17355"/>
        <dbReference type="ChEBI" id="CHEBI:33019"/>
        <dbReference type="ChEBI" id="CHEBI:37565"/>
        <dbReference type="ChEBI" id="CHEBI:58115"/>
        <dbReference type="ChEBI" id="CHEBI:83062"/>
        <dbReference type="ChEBI" id="CHEBI:138284"/>
        <dbReference type="ChEBI" id="CHEBI:173118"/>
        <dbReference type="EC" id="6.5.1.8"/>
    </reaction>
</comment>
<keyword evidence="7" id="KW-0342">GTP-binding</keyword>
<comment type="caution">
    <text evidence="10">The sequence shown here is derived from an EMBL/GenBank/DDBJ whole genome shotgun (WGS) entry which is preliminary data.</text>
</comment>
<evidence type="ECO:0000256" key="7">
    <source>
        <dbReference type="ARBA" id="ARBA00023134"/>
    </source>
</evidence>
<dbReference type="EMBL" id="JAMXHT010000003">
    <property type="protein sequence ID" value="MCO5398569.1"/>
    <property type="molecule type" value="Genomic_DNA"/>
</dbReference>
<protein>
    <recommendedName>
        <fullName evidence="2">3'-phosphate/5'-hydroxy nucleic acid ligase</fullName>
        <ecNumber evidence="2">6.5.1.8</ecNumber>
    </recommendedName>
</protein>
<evidence type="ECO:0000256" key="3">
    <source>
        <dbReference type="ARBA" id="ARBA00022598"/>
    </source>
</evidence>
<evidence type="ECO:0000256" key="1">
    <source>
        <dbReference type="ARBA" id="ARBA00001936"/>
    </source>
</evidence>
<dbReference type="InterPro" id="IPR001233">
    <property type="entry name" value="RtcB"/>
</dbReference>
<dbReference type="Gene3D" id="3.90.1860.10">
    <property type="entry name" value="tRNA-splicing ligase RtcB"/>
    <property type="match status" value="1"/>
</dbReference>
<reference evidence="10" key="1">
    <citation type="submission" date="2022-06" db="EMBL/GenBank/DDBJ databases">
        <authorList>
            <person name="Lu C.-H."/>
        </authorList>
    </citation>
    <scope>NUCLEOTIDE SEQUENCE</scope>
    <source>
        <strain evidence="10">21MJYT02-11</strain>
    </source>
</reference>
<evidence type="ECO:0000256" key="5">
    <source>
        <dbReference type="ARBA" id="ARBA00022741"/>
    </source>
</evidence>
<dbReference type="Pfam" id="PF01139">
    <property type="entry name" value="RtcB"/>
    <property type="match status" value="1"/>
</dbReference>
<dbReference type="EC" id="6.5.1.8" evidence="2"/>
<accession>A0ABT1AJV3</accession>
<keyword evidence="6" id="KW-0692">RNA repair</keyword>
<keyword evidence="4" id="KW-0479">Metal-binding</keyword>
<evidence type="ECO:0000256" key="9">
    <source>
        <dbReference type="ARBA" id="ARBA00047746"/>
    </source>
</evidence>
<name>A0ABT1AJV3_9RALS</name>